<dbReference type="InterPro" id="IPR010273">
    <property type="entry name" value="DUF881"/>
</dbReference>
<organism evidence="5">
    <name type="scientific">Rhodococcus hoagii (strain 103S)</name>
    <name type="common">Rhodococcus equi</name>
    <dbReference type="NCBI Taxonomy" id="685727"/>
    <lineage>
        <taxon>Bacteria</taxon>
        <taxon>Bacillati</taxon>
        <taxon>Actinomycetota</taxon>
        <taxon>Actinomycetes</taxon>
        <taxon>Mycobacteriales</taxon>
        <taxon>Nocardiaceae</taxon>
        <taxon>Prescottella</taxon>
    </lineage>
</organism>
<evidence type="ECO:0000313" key="6">
    <source>
        <dbReference type="Proteomes" id="UP000006892"/>
    </source>
</evidence>
<evidence type="ECO:0000256" key="2">
    <source>
        <dbReference type="SAM" id="Coils"/>
    </source>
</evidence>
<reference evidence="5" key="1">
    <citation type="journal article" date="2010" name="PLoS Genet.">
        <title>The genome of a pathogenic rhodococcus: cooptive virulence underpinned by key gene acquisitions.</title>
        <authorList>
            <person name="Letek M."/>
            <person name="Gonzalez P."/>
            <person name="Macarthur I."/>
            <person name="Rodriguez H."/>
            <person name="Freeman T.C."/>
            <person name="Valero-Rello A."/>
            <person name="Blanco M."/>
            <person name="Buckley T."/>
            <person name="Cherevach I."/>
            <person name="Fahey R."/>
            <person name="Hapeshi A."/>
            <person name="Holdstock J."/>
            <person name="Leadon D."/>
            <person name="Navas J."/>
            <person name="Ocampo A."/>
            <person name="Quail M.A."/>
            <person name="Sanders M."/>
            <person name="Scortti M.M."/>
            <person name="Prescott J.F."/>
            <person name="Fogarty U."/>
            <person name="Meijer W.G."/>
            <person name="Parkhill J."/>
            <person name="Bentley S.D."/>
            <person name="Vazquez-Boland J.A."/>
        </authorList>
    </citation>
    <scope>NUCLEOTIDE SEQUENCE [LARGE SCALE GENOMIC DNA]</scope>
    <source>
        <strain evidence="5 6">103S</strain>
    </source>
</reference>
<sequence length="259" mass="26233">MIGVQDNGTPTGPRTDGRHEMPSKGPARSRARFGFGLLAVLLMAALGVAIATQVTSTGSGDNLDSARPADLLVVLGNLNQREAALRQEIAGLEQTLSKLEAGGGGSGAALDEAKARLSALSIQVGTVAATGPGVTLTIQDPGRSVGSEVILDLLQELRAAGAEAIEMQGAGADPIRIGVDSWVSGGGGDITVDGRKVSAPFRVVAIGDPPTLAAALNIPGGVVDTVARSGGQLRIEQSPQVTVTALREISPRQYAHPGN</sequence>
<accession>A0A3S5Y7G7</accession>
<keyword evidence="2" id="KW-0175">Coiled coil</keyword>
<dbReference type="KEGG" id="req:REQ_24500"/>
<evidence type="ECO:0000256" key="1">
    <source>
        <dbReference type="ARBA" id="ARBA00009108"/>
    </source>
</evidence>
<keyword evidence="4" id="KW-1133">Transmembrane helix</keyword>
<keyword evidence="4" id="KW-0472">Membrane</keyword>
<feature type="region of interest" description="Disordered" evidence="3">
    <location>
        <begin position="1"/>
        <end position="27"/>
    </location>
</feature>
<proteinExistence type="inferred from homology"/>
<dbReference type="Pfam" id="PF05949">
    <property type="entry name" value="DUF881"/>
    <property type="match status" value="1"/>
</dbReference>
<feature type="transmembrane region" description="Helical" evidence="4">
    <location>
        <begin position="33"/>
        <end position="52"/>
    </location>
</feature>
<dbReference type="Proteomes" id="UP001154400">
    <property type="component" value="Chromosome"/>
</dbReference>
<feature type="coiled-coil region" evidence="2">
    <location>
        <begin position="75"/>
        <end position="102"/>
    </location>
</feature>
<dbReference type="GO" id="GO:0005886">
    <property type="term" value="C:plasma membrane"/>
    <property type="evidence" value="ECO:0007669"/>
    <property type="project" value="TreeGrafter"/>
</dbReference>
<dbReference type="EMBL" id="FN563149">
    <property type="protein sequence ID" value="CBH48489.1"/>
    <property type="molecule type" value="Genomic_DNA"/>
</dbReference>
<comment type="similarity">
    <text evidence="1">Belongs to the UPF0749 family.</text>
</comment>
<feature type="compositionally biased region" description="Polar residues" evidence="3">
    <location>
        <begin position="1"/>
        <end position="12"/>
    </location>
</feature>
<gene>
    <name evidence="5" type="ordered locus">REQ_24500</name>
</gene>
<dbReference type="Gene3D" id="3.30.70.1880">
    <property type="entry name" value="Protein of unknown function DUF881"/>
    <property type="match status" value="1"/>
</dbReference>
<evidence type="ECO:0000256" key="4">
    <source>
        <dbReference type="SAM" id="Phobius"/>
    </source>
</evidence>
<dbReference type="PANTHER" id="PTHR37313:SF2">
    <property type="entry name" value="UPF0749 PROTEIN YLXX"/>
    <property type="match status" value="1"/>
</dbReference>
<dbReference type="AlphaFoldDB" id="A0A3S5Y7G7"/>
<name>A0A3S5Y7G7_RHOH1</name>
<evidence type="ECO:0000313" key="5">
    <source>
        <dbReference type="EMBL" id="CBH48489.1"/>
    </source>
</evidence>
<evidence type="ECO:0000256" key="3">
    <source>
        <dbReference type="SAM" id="MobiDB-lite"/>
    </source>
</evidence>
<keyword evidence="4" id="KW-0812">Transmembrane</keyword>
<dbReference type="PANTHER" id="PTHR37313">
    <property type="entry name" value="UPF0749 PROTEIN RV1825"/>
    <property type="match status" value="1"/>
</dbReference>
<protein>
    <submittedName>
        <fullName evidence="5">Membrane protein</fullName>
    </submittedName>
</protein>